<gene>
    <name evidence="2" type="ORF">CEXT_192381</name>
</gene>
<protein>
    <recommendedName>
        <fullName evidence="1">G-protein coupled receptors family 2 profile 1 domain-containing protein</fullName>
    </recommendedName>
</protein>
<organism evidence="2 3">
    <name type="scientific">Caerostris extrusa</name>
    <name type="common">Bark spider</name>
    <name type="synonym">Caerostris bankana</name>
    <dbReference type="NCBI Taxonomy" id="172846"/>
    <lineage>
        <taxon>Eukaryota</taxon>
        <taxon>Metazoa</taxon>
        <taxon>Ecdysozoa</taxon>
        <taxon>Arthropoda</taxon>
        <taxon>Chelicerata</taxon>
        <taxon>Arachnida</taxon>
        <taxon>Araneae</taxon>
        <taxon>Araneomorphae</taxon>
        <taxon>Entelegynae</taxon>
        <taxon>Araneoidea</taxon>
        <taxon>Araneidae</taxon>
        <taxon>Caerostris</taxon>
    </lineage>
</organism>
<evidence type="ECO:0000259" key="1">
    <source>
        <dbReference type="PROSITE" id="PS50227"/>
    </source>
</evidence>
<dbReference type="InterPro" id="IPR001879">
    <property type="entry name" value="GPCR_2_extracellular_dom"/>
</dbReference>
<reference evidence="2 3" key="1">
    <citation type="submission" date="2021-06" db="EMBL/GenBank/DDBJ databases">
        <title>Caerostris extrusa draft genome.</title>
        <authorList>
            <person name="Kono N."/>
            <person name="Arakawa K."/>
        </authorList>
    </citation>
    <scope>NUCLEOTIDE SEQUENCE [LARGE SCALE GENOMIC DNA]</scope>
</reference>
<dbReference type="GO" id="GO:0016020">
    <property type="term" value="C:membrane"/>
    <property type="evidence" value="ECO:0007669"/>
    <property type="project" value="InterPro"/>
</dbReference>
<dbReference type="Proteomes" id="UP001054945">
    <property type="component" value="Unassembled WGS sequence"/>
</dbReference>
<dbReference type="SUPFAM" id="SSF111418">
    <property type="entry name" value="Hormone receptor domain"/>
    <property type="match status" value="1"/>
</dbReference>
<dbReference type="InterPro" id="IPR036445">
    <property type="entry name" value="GPCR_2_extracell_dom_sf"/>
</dbReference>
<proteinExistence type="predicted"/>
<dbReference type="EMBL" id="BPLR01014822">
    <property type="protein sequence ID" value="GIY71526.1"/>
    <property type="molecule type" value="Genomic_DNA"/>
</dbReference>
<sequence>MLALKSCPLGYQGNMYRPCFSNGKWGSVDYSECRLEHLGRMRHMVRHCNLSNKVLHFILRNYHWATGAVPGSMNLSGPLREEK</sequence>
<name>A0AAV4VM45_CAEEX</name>
<evidence type="ECO:0000313" key="2">
    <source>
        <dbReference type="EMBL" id="GIY71526.1"/>
    </source>
</evidence>
<keyword evidence="3" id="KW-1185">Reference proteome</keyword>
<dbReference type="PROSITE" id="PS50227">
    <property type="entry name" value="G_PROTEIN_RECEP_F2_3"/>
    <property type="match status" value="1"/>
</dbReference>
<dbReference type="GO" id="GO:0004930">
    <property type="term" value="F:G protein-coupled receptor activity"/>
    <property type="evidence" value="ECO:0007669"/>
    <property type="project" value="InterPro"/>
</dbReference>
<comment type="caution">
    <text evidence="2">The sequence shown here is derived from an EMBL/GenBank/DDBJ whole genome shotgun (WGS) entry which is preliminary data.</text>
</comment>
<feature type="domain" description="G-protein coupled receptors family 2 profile 1" evidence="1">
    <location>
        <begin position="1"/>
        <end position="37"/>
    </location>
</feature>
<accession>A0AAV4VM45</accession>
<dbReference type="AlphaFoldDB" id="A0AAV4VM45"/>
<evidence type="ECO:0000313" key="3">
    <source>
        <dbReference type="Proteomes" id="UP001054945"/>
    </source>
</evidence>